<dbReference type="InterPro" id="IPR050409">
    <property type="entry name" value="E3_ubiq-protein_ligase"/>
</dbReference>
<evidence type="ECO:0000256" key="7">
    <source>
        <dbReference type="SAM" id="MobiDB-lite"/>
    </source>
</evidence>
<comment type="catalytic activity">
    <reaction evidence="1">
        <text>S-ubiquitinyl-[E2 ubiquitin-conjugating enzyme]-L-cysteine + [acceptor protein]-L-lysine = [E2 ubiquitin-conjugating enzyme]-L-cysteine + N(6)-ubiquitinyl-[acceptor protein]-L-lysine.</text>
        <dbReference type="EC" id="2.3.2.26"/>
    </reaction>
</comment>
<dbReference type="GO" id="GO:0005737">
    <property type="term" value="C:cytoplasm"/>
    <property type="evidence" value="ECO:0007669"/>
    <property type="project" value="TreeGrafter"/>
</dbReference>
<name>A0AAV2YP69_9STRA</name>
<dbReference type="FunFam" id="3.30.2410.10:FF:000009">
    <property type="entry name" value="Probable E3 ubiquitin-protein ligase HECTD2"/>
    <property type="match status" value="1"/>
</dbReference>
<sequence>EQEVEHRIDAATREAEEGFNKCPNCAFGNFKRFRFCTICGTSLQVDSADGDQQDRNPWARQSITARQRRARKRNEWQRKIDVEGNMFWYRSGGSSVTAGDAHGSGSSITHNSEAEPTSLDLPSFVVRFEPPPPPQAQDDVDEADDPTAATTEGEDNPVVRHVAELLEAEITQLKSDLVPSTDADAAVFPNNQALGSAEQKRELIEMANRDFPTKYAQFIVSTASLLVPAEVEFLKLSVHRDYVVEESVDHLTCISEKNMRSIMRINFLDENGVDAGALHREWFMLLNELLADPSLGVFECSNKADNTFYLSRTSSTIVGGEQLSYVFAAGRLVGRALLEGETMGFHLAVPLLKIILGIPVTIADVEHLEPETYRSMLWIADHDGVDDLGLDFTVTEKRGDHTVTIPLVPGGADMAVTDENKLEYLQRKFQYMVFESVSAQLYVFLKGIYEVVPPNLLMQFDHEELDYLLCGSDAIDVQDWEQHTNVSSNLLGTRTLRWFWEVVRDMPNEYKRRLLQFATGCSRVPLVGFKGLTSYDGRLCPFTLKGIGMTAANQYVRSHACFNRLDLPVYPSKQDLETVLYATLETELYGFTTE</sequence>
<dbReference type="PANTHER" id="PTHR11254">
    <property type="entry name" value="HECT DOMAIN UBIQUITIN-PROTEIN LIGASE"/>
    <property type="match status" value="1"/>
</dbReference>
<evidence type="ECO:0000256" key="1">
    <source>
        <dbReference type="ARBA" id="ARBA00000885"/>
    </source>
</evidence>
<keyword evidence="5 6" id="KW-0833">Ubl conjugation pathway</keyword>
<dbReference type="InterPro" id="IPR035983">
    <property type="entry name" value="Hect_E3_ubiquitin_ligase"/>
</dbReference>
<evidence type="ECO:0000256" key="5">
    <source>
        <dbReference type="ARBA" id="ARBA00022786"/>
    </source>
</evidence>
<comment type="caution">
    <text evidence="9">The sequence shown here is derived from an EMBL/GenBank/DDBJ whole genome shotgun (WGS) entry which is preliminary data.</text>
</comment>
<feature type="region of interest" description="Disordered" evidence="7">
    <location>
        <begin position="127"/>
        <end position="155"/>
    </location>
</feature>
<evidence type="ECO:0000313" key="10">
    <source>
        <dbReference type="Proteomes" id="UP001146120"/>
    </source>
</evidence>
<evidence type="ECO:0000259" key="8">
    <source>
        <dbReference type="PROSITE" id="PS50237"/>
    </source>
</evidence>
<organism evidence="9 10">
    <name type="scientific">Lagenidium giganteum</name>
    <dbReference type="NCBI Taxonomy" id="4803"/>
    <lineage>
        <taxon>Eukaryota</taxon>
        <taxon>Sar</taxon>
        <taxon>Stramenopiles</taxon>
        <taxon>Oomycota</taxon>
        <taxon>Peronosporomycetes</taxon>
        <taxon>Pythiales</taxon>
        <taxon>Pythiaceae</taxon>
    </lineage>
</organism>
<dbReference type="GO" id="GO:0006511">
    <property type="term" value="P:ubiquitin-dependent protein catabolic process"/>
    <property type="evidence" value="ECO:0007669"/>
    <property type="project" value="TreeGrafter"/>
</dbReference>
<dbReference type="FunFam" id="3.90.1750.10:FF:000031">
    <property type="entry name" value="E3 ubiquitin-protein ligase TOM1"/>
    <property type="match status" value="1"/>
</dbReference>
<dbReference type="SUPFAM" id="SSF56204">
    <property type="entry name" value="Hect, E3 ligase catalytic domain"/>
    <property type="match status" value="1"/>
</dbReference>
<dbReference type="Pfam" id="PF00632">
    <property type="entry name" value="HECT"/>
    <property type="match status" value="1"/>
</dbReference>
<evidence type="ECO:0000256" key="4">
    <source>
        <dbReference type="ARBA" id="ARBA00022679"/>
    </source>
</evidence>
<comment type="pathway">
    <text evidence="2">Protein modification; protein ubiquitination.</text>
</comment>
<keyword evidence="4" id="KW-0808">Transferase</keyword>
<feature type="active site" description="Glycyl thioester intermediate" evidence="6">
    <location>
        <position position="561"/>
    </location>
</feature>
<reference evidence="9" key="2">
    <citation type="journal article" date="2023" name="Microbiol Resour">
        <title>Decontamination and Annotation of the Draft Genome Sequence of the Oomycete Lagenidium giganteum ARSEF 373.</title>
        <authorList>
            <person name="Morgan W.R."/>
            <person name="Tartar A."/>
        </authorList>
    </citation>
    <scope>NUCLEOTIDE SEQUENCE</scope>
    <source>
        <strain evidence="9">ARSEF 373</strain>
    </source>
</reference>
<dbReference type="EC" id="2.3.2.26" evidence="3"/>
<dbReference type="Gene3D" id="3.30.2410.10">
    <property type="entry name" value="Hect, E3 ligase catalytic domain"/>
    <property type="match status" value="1"/>
</dbReference>
<dbReference type="PANTHER" id="PTHR11254:SF440">
    <property type="entry name" value="E3 UBIQUITIN-PROTEIN LIGASE NEDD-4"/>
    <property type="match status" value="1"/>
</dbReference>
<dbReference type="SMART" id="SM00119">
    <property type="entry name" value="HECTc"/>
    <property type="match status" value="1"/>
</dbReference>
<proteinExistence type="predicted"/>
<evidence type="ECO:0000256" key="2">
    <source>
        <dbReference type="ARBA" id="ARBA00004906"/>
    </source>
</evidence>
<accession>A0AAV2YP69</accession>
<gene>
    <name evidence="9" type="ORF">N0F65_012423</name>
</gene>
<protein>
    <recommendedName>
        <fullName evidence="3">HECT-type E3 ubiquitin transferase</fullName>
        <ecNumber evidence="3">2.3.2.26</ecNumber>
    </recommendedName>
</protein>
<dbReference type="EMBL" id="DAKRPA010000215">
    <property type="protein sequence ID" value="DAZ95169.1"/>
    <property type="molecule type" value="Genomic_DNA"/>
</dbReference>
<dbReference type="InterPro" id="IPR000569">
    <property type="entry name" value="HECT_dom"/>
</dbReference>
<dbReference type="Proteomes" id="UP001146120">
    <property type="component" value="Unassembled WGS sequence"/>
</dbReference>
<feature type="non-terminal residue" evidence="9">
    <location>
        <position position="1"/>
    </location>
</feature>
<feature type="domain" description="HECT" evidence="8">
    <location>
        <begin position="255"/>
        <end position="594"/>
    </location>
</feature>
<dbReference type="Gene3D" id="3.30.2160.10">
    <property type="entry name" value="Hect, E3 ligase catalytic domain"/>
    <property type="match status" value="1"/>
</dbReference>
<evidence type="ECO:0000256" key="6">
    <source>
        <dbReference type="PROSITE-ProRule" id="PRU00104"/>
    </source>
</evidence>
<dbReference type="GO" id="GO:0016567">
    <property type="term" value="P:protein ubiquitination"/>
    <property type="evidence" value="ECO:0007669"/>
    <property type="project" value="TreeGrafter"/>
</dbReference>
<dbReference type="AlphaFoldDB" id="A0AAV2YP69"/>
<reference evidence="9" key="1">
    <citation type="submission" date="2022-11" db="EMBL/GenBank/DDBJ databases">
        <authorList>
            <person name="Morgan W.R."/>
            <person name="Tartar A."/>
        </authorList>
    </citation>
    <scope>NUCLEOTIDE SEQUENCE</scope>
    <source>
        <strain evidence="9">ARSEF 373</strain>
    </source>
</reference>
<dbReference type="GO" id="GO:0061630">
    <property type="term" value="F:ubiquitin protein ligase activity"/>
    <property type="evidence" value="ECO:0007669"/>
    <property type="project" value="UniProtKB-EC"/>
</dbReference>
<dbReference type="Gene3D" id="3.90.1750.10">
    <property type="entry name" value="Hect, E3 ligase catalytic domains"/>
    <property type="match status" value="1"/>
</dbReference>
<dbReference type="PROSITE" id="PS50237">
    <property type="entry name" value="HECT"/>
    <property type="match status" value="1"/>
</dbReference>
<keyword evidence="10" id="KW-1185">Reference proteome</keyword>
<evidence type="ECO:0000313" key="9">
    <source>
        <dbReference type="EMBL" id="DAZ95169.1"/>
    </source>
</evidence>
<evidence type="ECO:0000256" key="3">
    <source>
        <dbReference type="ARBA" id="ARBA00012485"/>
    </source>
</evidence>